<organism evidence="9 10">
    <name type="scientific">Chitinophaga skermanii</name>
    <dbReference type="NCBI Taxonomy" id="331697"/>
    <lineage>
        <taxon>Bacteria</taxon>
        <taxon>Pseudomonadati</taxon>
        <taxon>Bacteroidota</taxon>
        <taxon>Chitinophagia</taxon>
        <taxon>Chitinophagales</taxon>
        <taxon>Chitinophagaceae</taxon>
        <taxon>Chitinophaga</taxon>
    </lineage>
</organism>
<keyword evidence="6" id="KW-0902">Two-component regulatory system</keyword>
<evidence type="ECO:0000313" key="9">
    <source>
        <dbReference type="EMBL" id="RAI97677.1"/>
    </source>
</evidence>
<feature type="transmembrane region" description="Helical" evidence="7">
    <location>
        <begin position="237"/>
        <end position="259"/>
    </location>
</feature>
<keyword evidence="7" id="KW-0472">Membrane</keyword>
<keyword evidence="4" id="KW-0808">Transferase</keyword>
<dbReference type="Gene3D" id="3.30.565.10">
    <property type="entry name" value="Histidine kinase-like ATPase, C-terminal domain"/>
    <property type="match status" value="1"/>
</dbReference>
<dbReference type="Pfam" id="PF00512">
    <property type="entry name" value="HisKA"/>
    <property type="match status" value="1"/>
</dbReference>
<evidence type="ECO:0000256" key="7">
    <source>
        <dbReference type="SAM" id="Phobius"/>
    </source>
</evidence>
<dbReference type="SUPFAM" id="SSF55874">
    <property type="entry name" value="ATPase domain of HSP90 chaperone/DNA topoisomerase II/histidine kinase"/>
    <property type="match status" value="1"/>
</dbReference>
<dbReference type="GO" id="GO:0000155">
    <property type="term" value="F:phosphorelay sensor kinase activity"/>
    <property type="evidence" value="ECO:0007669"/>
    <property type="project" value="InterPro"/>
</dbReference>
<dbReference type="SMART" id="SM00387">
    <property type="entry name" value="HATPase_c"/>
    <property type="match status" value="1"/>
</dbReference>
<dbReference type="SUPFAM" id="SSF47384">
    <property type="entry name" value="Homodimeric domain of signal transducing histidine kinase"/>
    <property type="match status" value="1"/>
</dbReference>
<dbReference type="Pfam" id="PF02518">
    <property type="entry name" value="HATPase_c"/>
    <property type="match status" value="1"/>
</dbReference>
<keyword evidence="3" id="KW-0597">Phosphoprotein</keyword>
<dbReference type="InterPro" id="IPR003661">
    <property type="entry name" value="HisK_dim/P_dom"/>
</dbReference>
<dbReference type="PRINTS" id="PR00344">
    <property type="entry name" value="BCTRLSENSOR"/>
</dbReference>
<dbReference type="CDD" id="cd00082">
    <property type="entry name" value="HisKA"/>
    <property type="match status" value="1"/>
</dbReference>
<dbReference type="GO" id="GO:0005886">
    <property type="term" value="C:plasma membrane"/>
    <property type="evidence" value="ECO:0007669"/>
    <property type="project" value="TreeGrafter"/>
</dbReference>
<keyword evidence="5" id="KW-0418">Kinase</keyword>
<dbReference type="InterPro" id="IPR005467">
    <property type="entry name" value="His_kinase_dom"/>
</dbReference>
<dbReference type="Proteomes" id="UP000249547">
    <property type="component" value="Unassembled WGS sequence"/>
</dbReference>
<evidence type="ECO:0000256" key="3">
    <source>
        <dbReference type="ARBA" id="ARBA00022553"/>
    </source>
</evidence>
<gene>
    <name evidence="9" type="ORF">LX64_04980</name>
</gene>
<evidence type="ECO:0000259" key="8">
    <source>
        <dbReference type="PROSITE" id="PS50109"/>
    </source>
</evidence>
<feature type="transmembrane region" description="Helical" evidence="7">
    <location>
        <begin position="22"/>
        <end position="42"/>
    </location>
</feature>
<dbReference type="GO" id="GO:0016036">
    <property type="term" value="P:cellular response to phosphate starvation"/>
    <property type="evidence" value="ECO:0007669"/>
    <property type="project" value="TreeGrafter"/>
</dbReference>
<reference evidence="9 10" key="1">
    <citation type="submission" date="2018-06" db="EMBL/GenBank/DDBJ databases">
        <title>Genomic Encyclopedia of Archaeal and Bacterial Type Strains, Phase II (KMG-II): from individual species to whole genera.</title>
        <authorList>
            <person name="Goeker M."/>
        </authorList>
    </citation>
    <scope>NUCLEOTIDE SEQUENCE [LARGE SCALE GENOMIC DNA]</scope>
    <source>
        <strain evidence="9 10">DSM 23857</strain>
    </source>
</reference>
<dbReference type="InterPro" id="IPR003594">
    <property type="entry name" value="HATPase_dom"/>
</dbReference>
<evidence type="ECO:0000256" key="4">
    <source>
        <dbReference type="ARBA" id="ARBA00022679"/>
    </source>
</evidence>
<dbReference type="EMBL" id="QLLL01000014">
    <property type="protein sequence ID" value="RAI97677.1"/>
    <property type="molecule type" value="Genomic_DNA"/>
</dbReference>
<dbReference type="InterPro" id="IPR050351">
    <property type="entry name" value="BphY/WalK/GraS-like"/>
</dbReference>
<dbReference type="PANTHER" id="PTHR45453">
    <property type="entry name" value="PHOSPHATE REGULON SENSOR PROTEIN PHOR"/>
    <property type="match status" value="1"/>
</dbReference>
<evidence type="ECO:0000313" key="10">
    <source>
        <dbReference type="Proteomes" id="UP000249547"/>
    </source>
</evidence>
<accession>A0A327Q1P1</accession>
<dbReference type="PANTHER" id="PTHR45453:SF1">
    <property type="entry name" value="PHOSPHATE REGULON SENSOR PROTEIN PHOR"/>
    <property type="match status" value="1"/>
</dbReference>
<dbReference type="InterPro" id="IPR036890">
    <property type="entry name" value="HATPase_C_sf"/>
</dbReference>
<dbReference type="InterPro" id="IPR036097">
    <property type="entry name" value="HisK_dim/P_sf"/>
</dbReference>
<dbReference type="InterPro" id="IPR004358">
    <property type="entry name" value="Sig_transdc_His_kin-like_C"/>
</dbReference>
<evidence type="ECO:0000256" key="2">
    <source>
        <dbReference type="ARBA" id="ARBA00012438"/>
    </source>
</evidence>
<dbReference type="EC" id="2.7.13.3" evidence="2"/>
<keyword evidence="10" id="KW-1185">Reference proteome</keyword>
<name>A0A327Q1P1_9BACT</name>
<comment type="catalytic activity">
    <reaction evidence="1">
        <text>ATP + protein L-histidine = ADP + protein N-phospho-L-histidine.</text>
        <dbReference type="EC" id="2.7.13.3"/>
    </reaction>
</comment>
<evidence type="ECO:0000256" key="5">
    <source>
        <dbReference type="ARBA" id="ARBA00022777"/>
    </source>
</evidence>
<evidence type="ECO:0000256" key="1">
    <source>
        <dbReference type="ARBA" id="ARBA00000085"/>
    </source>
</evidence>
<proteinExistence type="predicted"/>
<dbReference type="AlphaFoldDB" id="A0A327Q1P1"/>
<sequence length="498" mass="56156">MFYFPCLFVHYICYMDFIVKRIWWIAIPTALAVTVFQLYWLFSVYTNQQQNFQQVASDALQKAYDQAMVEAIEKMGLKGKIQGTSAPGLPLSAERFDLSGDIHVGDRHDTSKKRPVSRGVVTVFSGDMEARAGNSDTMLVRKNVDLKAVGVDPKRLLSSIFSMSNIVSVDTAVLRRFYTKELAARNIHLPFTILTLSPADTSLQAPMIVNLRADSYSRKPNIAAQFQGLSGWLFVKILWPIVLSFLLVVLIIFCIWILWRIIIKQKKLEVMKNDFISNITHELKTPVAILSATNETLLDFGGMHDPEKTSRYLQLEREELRKLQLLLDRIVQLTRLEHHAQIAGPVTAIALDTWLPSVLARFSKLQGVQLVLTVQLDNPVIHTEAAYLETIIVNLVDNAIKYTAVDNRWVSIRVTGNEEQVIILVQDRGIGIATSQLALIFDKFYRVPQGNVHDVKGYGLGLSHVKSLVTELNGHISVTSELGKGTTFTIHLKRAWNK</sequence>
<dbReference type="Gene3D" id="1.10.287.130">
    <property type="match status" value="1"/>
</dbReference>
<dbReference type="GO" id="GO:0004721">
    <property type="term" value="F:phosphoprotein phosphatase activity"/>
    <property type="evidence" value="ECO:0007669"/>
    <property type="project" value="TreeGrafter"/>
</dbReference>
<dbReference type="PROSITE" id="PS50109">
    <property type="entry name" value="HIS_KIN"/>
    <property type="match status" value="1"/>
</dbReference>
<keyword evidence="7" id="KW-0812">Transmembrane</keyword>
<evidence type="ECO:0000256" key="6">
    <source>
        <dbReference type="ARBA" id="ARBA00023012"/>
    </source>
</evidence>
<comment type="caution">
    <text evidence="9">The sequence shown here is derived from an EMBL/GenBank/DDBJ whole genome shotgun (WGS) entry which is preliminary data.</text>
</comment>
<keyword evidence="7" id="KW-1133">Transmembrane helix</keyword>
<protein>
    <recommendedName>
        <fullName evidence="2">histidine kinase</fullName>
        <ecNumber evidence="2">2.7.13.3</ecNumber>
    </recommendedName>
</protein>
<dbReference type="SMART" id="SM00388">
    <property type="entry name" value="HisKA"/>
    <property type="match status" value="1"/>
</dbReference>
<feature type="domain" description="Histidine kinase" evidence="8">
    <location>
        <begin position="278"/>
        <end position="496"/>
    </location>
</feature>